<dbReference type="Gene3D" id="3.30.200.20">
    <property type="entry name" value="Phosphorylase Kinase, domain 1"/>
    <property type="match status" value="1"/>
</dbReference>
<comment type="similarity">
    <text evidence="1">Belongs to the methylthioribose kinase family.</text>
</comment>
<keyword evidence="8" id="KW-1185">Reference proteome</keyword>
<reference evidence="7 8" key="1">
    <citation type="journal article" date="2013" name="Genome Announc.">
        <title>Complete genome sequence of Simiduia agarivorans SA1(T), a marine bacterium able to degrade a variety of polysaccharides.</title>
        <authorList>
            <person name="Lin S.Y."/>
            <person name="Shieh W.Y."/>
            <person name="Chen J.S."/>
            <person name="Tang S.L."/>
        </authorList>
    </citation>
    <scope>NUCLEOTIDE SEQUENCE [LARGE SCALE GENOMIC DNA]</scope>
    <source>
        <strain evidence="8">DSM 21679 / JCM 13881 / BCRC 17597 / SA1</strain>
    </source>
</reference>
<dbReference type="EMBL" id="CP003746">
    <property type="protein sequence ID" value="AFV00515.1"/>
    <property type="molecule type" value="Genomic_DNA"/>
</dbReference>
<proteinExistence type="inferred from homology"/>
<evidence type="ECO:0000256" key="2">
    <source>
        <dbReference type="ARBA" id="ARBA00022679"/>
    </source>
</evidence>
<sequence length="338" mass="37457">MDIHALIKIIQRDKPGMLNAGPVDATPLTGGVSCEIFLLDDGEHRLVLKRALEKLNVKDDWYADVGRNRTEQQYLRYVADFLPDAVPRVLHSDDANGFFCMEMVEGGLQNWKQALLAGHYQMGVAQQAGRILGTIHARSFKDASLAGQFANHANFHALRLEPYLITTGKRHPSLQKYFEVAVERIAASRCCLIHGDFSPKNLLVSDSRFVVLDCEVACFGDPVFDLAFLLNHFFLKALRKPEDALAILALASAVWACYQRAAGPVVDADFEHRLTGLLPLLMLARVDGKSPVEYLGKPQQALIRTFVAELLPAPPKSLSGLIATWTKTLEEESCCENS</sequence>
<keyword evidence="5" id="KW-0067">ATP-binding</keyword>
<keyword evidence="4" id="KW-0418">Kinase</keyword>
<organism evidence="7 8">
    <name type="scientific">Simiduia agarivorans (strain DSM 21679 / JCM 13881 / BCRC 17597 / SA1)</name>
    <dbReference type="NCBI Taxonomy" id="1117647"/>
    <lineage>
        <taxon>Bacteria</taxon>
        <taxon>Pseudomonadati</taxon>
        <taxon>Pseudomonadota</taxon>
        <taxon>Gammaproteobacteria</taxon>
        <taxon>Cellvibrionales</taxon>
        <taxon>Cellvibrionaceae</taxon>
        <taxon>Simiduia</taxon>
    </lineage>
</organism>
<dbReference type="Proteomes" id="UP000000466">
    <property type="component" value="Chromosome"/>
</dbReference>
<keyword evidence="2" id="KW-0808">Transferase</keyword>
<dbReference type="PANTHER" id="PTHR34273">
    <property type="entry name" value="METHYLTHIORIBOSE KINASE"/>
    <property type="match status" value="1"/>
</dbReference>
<dbReference type="Gene3D" id="3.90.1200.10">
    <property type="match status" value="1"/>
</dbReference>
<name>K4KMW4_SIMAS</name>
<dbReference type="GO" id="GO:0005524">
    <property type="term" value="F:ATP binding"/>
    <property type="evidence" value="ECO:0007669"/>
    <property type="project" value="UniProtKB-KW"/>
</dbReference>
<dbReference type="HOGENOM" id="CLU_072574_0_0_6"/>
<evidence type="ECO:0000256" key="1">
    <source>
        <dbReference type="ARBA" id="ARBA00010165"/>
    </source>
</evidence>
<evidence type="ECO:0000313" key="8">
    <source>
        <dbReference type="Proteomes" id="UP000000466"/>
    </source>
</evidence>
<dbReference type="GO" id="GO:0016301">
    <property type="term" value="F:kinase activity"/>
    <property type="evidence" value="ECO:0007669"/>
    <property type="project" value="UniProtKB-KW"/>
</dbReference>
<dbReference type="AlphaFoldDB" id="K4KMW4"/>
<evidence type="ECO:0000259" key="6">
    <source>
        <dbReference type="Pfam" id="PF01636"/>
    </source>
</evidence>
<dbReference type="Pfam" id="PF01636">
    <property type="entry name" value="APH"/>
    <property type="match status" value="1"/>
</dbReference>
<evidence type="ECO:0000256" key="4">
    <source>
        <dbReference type="ARBA" id="ARBA00022777"/>
    </source>
</evidence>
<dbReference type="KEGG" id="saga:M5M_16920"/>
<dbReference type="PANTHER" id="PTHR34273:SF2">
    <property type="entry name" value="METHYLTHIORIBOSE KINASE"/>
    <property type="match status" value="1"/>
</dbReference>
<accession>K4KMW4</accession>
<keyword evidence="3" id="KW-0547">Nucleotide-binding</keyword>
<dbReference type="eggNOG" id="COG3173">
    <property type="taxonomic scope" value="Bacteria"/>
</dbReference>
<dbReference type="InterPro" id="IPR002575">
    <property type="entry name" value="Aminoglycoside_PTrfase"/>
</dbReference>
<feature type="domain" description="Aminoglycoside phosphotransferase" evidence="6">
    <location>
        <begin position="25"/>
        <end position="253"/>
    </location>
</feature>
<evidence type="ECO:0000313" key="7">
    <source>
        <dbReference type="EMBL" id="AFV00515.1"/>
    </source>
</evidence>
<evidence type="ECO:0000256" key="5">
    <source>
        <dbReference type="ARBA" id="ARBA00022840"/>
    </source>
</evidence>
<protein>
    <submittedName>
        <fullName evidence="7">Aminoglycoside phosphotransferase</fullName>
    </submittedName>
</protein>
<dbReference type="STRING" id="1117647.M5M_16920"/>
<evidence type="ECO:0000256" key="3">
    <source>
        <dbReference type="ARBA" id="ARBA00022741"/>
    </source>
</evidence>
<gene>
    <name evidence="7" type="ordered locus">M5M_16920</name>
</gene>
<dbReference type="SUPFAM" id="SSF56112">
    <property type="entry name" value="Protein kinase-like (PK-like)"/>
    <property type="match status" value="1"/>
</dbReference>
<dbReference type="InterPro" id="IPR011009">
    <property type="entry name" value="Kinase-like_dom_sf"/>
</dbReference>